<keyword evidence="4 5" id="KW-0472">Membrane</keyword>
<dbReference type="EMBL" id="CP028811">
    <property type="protein sequence ID" value="AWA29249.1"/>
    <property type="molecule type" value="Genomic_DNA"/>
</dbReference>
<evidence type="ECO:0000256" key="5">
    <source>
        <dbReference type="SAM" id="Phobius"/>
    </source>
</evidence>
<gene>
    <name evidence="7" type="ORF">HYN48_03625</name>
</gene>
<dbReference type="PANTHER" id="PTHR37422:SF13">
    <property type="entry name" value="LIPOPOLYSACCHARIDE BIOSYNTHESIS PROTEIN PA4999-RELATED"/>
    <property type="match status" value="1"/>
</dbReference>
<evidence type="ECO:0000256" key="1">
    <source>
        <dbReference type="ARBA" id="ARBA00004141"/>
    </source>
</evidence>
<feature type="transmembrane region" description="Helical" evidence="5">
    <location>
        <begin position="202"/>
        <end position="227"/>
    </location>
</feature>
<dbReference type="InterPro" id="IPR051533">
    <property type="entry name" value="WaaL-like"/>
</dbReference>
<comment type="subcellular location">
    <subcellularLocation>
        <location evidence="1">Membrane</location>
        <topology evidence="1">Multi-pass membrane protein</topology>
    </subcellularLocation>
</comment>
<dbReference type="AlphaFoldDB" id="A0A2S0RCJ6"/>
<accession>A0A2S0RCJ6</accession>
<name>A0A2S0RCJ6_9FLAO</name>
<feature type="transmembrane region" description="Helical" evidence="5">
    <location>
        <begin position="371"/>
        <end position="391"/>
    </location>
</feature>
<feature type="domain" description="O-antigen ligase-related" evidence="6">
    <location>
        <begin position="200"/>
        <end position="387"/>
    </location>
</feature>
<evidence type="ECO:0000313" key="7">
    <source>
        <dbReference type="EMBL" id="AWA29249.1"/>
    </source>
</evidence>
<evidence type="ECO:0000313" key="8">
    <source>
        <dbReference type="Proteomes" id="UP000244193"/>
    </source>
</evidence>
<feature type="transmembrane region" description="Helical" evidence="5">
    <location>
        <begin position="174"/>
        <end position="190"/>
    </location>
</feature>
<dbReference type="GO" id="GO:0016020">
    <property type="term" value="C:membrane"/>
    <property type="evidence" value="ECO:0007669"/>
    <property type="project" value="UniProtKB-SubCell"/>
</dbReference>
<dbReference type="KEGG" id="fmg:HYN48_03625"/>
<dbReference type="Proteomes" id="UP000244193">
    <property type="component" value="Chromosome"/>
</dbReference>
<sequence>MTSTGKKSMANTSNYSTNAFQELKNETKRNPPFLFFILAVLSIPMPYAVNGIAVGLFALVTVISCKKSNIRIERSLVFPILLYLLMALSLVWSHDREATTRAISKVLPLLVLPVCFIIGPKYSLNQKRKIMMFYSYGILLYCIFYLLKALVTYFRTQDFSVFFYHNLVTEDVNAIHVSIYAALAFFWFFTKNTKRLADKLAMFLMATFIVLLSSKNVIFVLVLLIIFYEIFYYKATQNIKWITLGLLVLLSATMLFSGKIRDRFLVEFRSNQQEGTLNTDFGPQGQVYNVSIKQAWEKEHFQQNEYFPGAAFRVYQFRIFTEMLAEDPIFFTGYGLNATDFRIEQKGLEHTIFSGNAENEGYQKKNFHNQYVQLFAETGVFGFLLLLVIVFLNLKNAFKTKDFVHISFAILMISLFLTESFLARQRGVVFFAAIYCLFNSGIAMKFRDKE</sequence>
<evidence type="ECO:0000256" key="3">
    <source>
        <dbReference type="ARBA" id="ARBA00022989"/>
    </source>
</evidence>
<dbReference type="InterPro" id="IPR007016">
    <property type="entry name" value="O-antigen_ligase-rel_domated"/>
</dbReference>
<proteinExistence type="predicted"/>
<dbReference type="Pfam" id="PF04932">
    <property type="entry name" value="Wzy_C"/>
    <property type="match status" value="1"/>
</dbReference>
<keyword evidence="2 5" id="KW-0812">Transmembrane</keyword>
<evidence type="ECO:0000259" key="6">
    <source>
        <dbReference type="Pfam" id="PF04932"/>
    </source>
</evidence>
<dbReference type="PANTHER" id="PTHR37422">
    <property type="entry name" value="TEICHURONIC ACID BIOSYNTHESIS PROTEIN TUAE"/>
    <property type="match status" value="1"/>
</dbReference>
<evidence type="ECO:0000256" key="2">
    <source>
        <dbReference type="ARBA" id="ARBA00022692"/>
    </source>
</evidence>
<reference evidence="7 8" key="1">
    <citation type="submission" date="2018-04" db="EMBL/GenBank/DDBJ databases">
        <title>Genome sequencing of Flavobacterium sp. HYN0048.</title>
        <authorList>
            <person name="Yi H."/>
            <person name="Baek C."/>
        </authorList>
    </citation>
    <scope>NUCLEOTIDE SEQUENCE [LARGE SCALE GENOMIC DNA]</scope>
    <source>
        <strain evidence="7 8">HYN0048</strain>
    </source>
</reference>
<feature type="transmembrane region" description="Helical" evidence="5">
    <location>
        <begin position="429"/>
        <end position="446"/>
    </location>
</feature>
<feature type="transmembrane region" description="Helical" evidence="5">
    <location>
        <begin position="136"/>
        <end position="154"/>
    </location>
</feature>
<keyword evidence="3 5" id="KW-1133">Transmembrane helix</keyword>
<dbReference type="OrthoDB" id="1093278at2"/>
<feature type="transmembrane region" description="Helical" evidence="5">
    <location>
        <begin position="239"/>
        <end position="256"/>
    </location>
</feature>
<organism evidence="7 8">
    <name type="scientific">Flavobacterium magnum</name>
    <dbReference type="NCBI Taxonomy" id="2162713"/>
    <lineage>
        <taxon>Bacteria</taxon>
        <taxon>Pseudomonadati</taxon>
        <taxon>Bacteroidota</taxon>
        <taxon>Flavobacteriia</taxon>
        <taxon>Flavobacteriales</taxon>
        <taxon>Flavobacteriaceae</taxon>
        <taxon>Flavobacterium</taxon>
    </lineage>
</organism>
<evidence type="ECO:0000256" key="4">
    <source>
        <dbReference type="ARBA" id="ARBA00023136"/>
    </source>
</evidence>
<keyword evidence="8" id="KW-1185">Reference proteome</keyword>
<feature type="transmembrane region" description="Helical" evidence="5">
    <location>
        <begin position="75"/>
        <end position="94"/>
    </location>
</feature>
<protein>
    <recommendedName>
        <fullName evidence="6">O-antigen ligase-related domain-containing protein</fullName>
    </recommendedName>
</protein>
<feature type="transmembrane region" description="Helical" evidence="5">
    <location>
        <begin position="403"/>
        <end position="422"/>
    </location>
</feature>
<feature type="transmembrane region" description="Helical" evidence="5">
    <location>
        <begin position="33"/>
        <end position="63"/>
    </location>
</feature>